<dbReference type="Gene3D" id="2.70.150.10">
    <property type="entry name" value="Calcium-transporting ATPase, cytoplasmic transduction domain A"/>
    <property type="match status" value="1"/>
</dbReference>
<keyword evidence="14" id="KW-0406">Ion transport</keyword>
<dbReference type="InterPro" id="IPR023298">
    <property type="entry name" value="ATPase_P-typ_TM_dom_sf"/>
</dbReference>
<dbReference type="NCBIfam" id="TIGR01494">
    <property type="entry name" value="ATPase_P-type"/>
    <property type="match status" value="1"/>
</dbReference>
<dbReference type="InterPro" id="IPR018303">
    <property type="entry name" value="ATPase_P-typ_P_site"/>
</dbReference>
<dbReference type="SFLD" id="SFLDF00027">
    <property type="entry name" value="p-type_atpase"/>
    <property type="match status" value="1"/>
</dbReference>
<dbReference type="InterPro" id="IPR044492">
    <property type="entry name" value="P_typ_ATPase_HD_dom"/>
</dbReference>
<keyword evidence="9 16" id="KW-0067">ATP-binding</keyword>
<keyword evidence="6" id="KW-0677">Repeat</keyword>
<dbReference type="SUPFAM" id="SSF56784">
    <property type="entry name" value="HAD-like"/>
    <property type="match status" value="1"/>
</dbReference>
<feature type="transmembrane region" description="Helical" evidence="16">
    <location>
        <begin position="92"/>
        <end position="112"/>
    </location>
</feature>
<evidence type="ECO:0000256" key="15">
    <source>
        <dbReference type="ARBA" id="ARBA00023136"/>
    </source>
</evidence>
<feature type="transmembrane region" description="Helical" evidence="16">
    <location>
        <begin position="719"/>
        <end position="741"/>
    </location>
</feature>
<dbReference type="InterPro" id="IPR006121">
    <property type="entry name" value="HMA_dom"/>
</dbReference>
<dbReference type="AlphaFoldDB" id="A0A7T3RCY6"/>
<evidence type="ECO:0000256" key="7">
    <source>
        <dbReference type="ARBA" id="ARBA00022741"/>
    </source>
</evidence>
<dbReference type="GO" id="GO:0005507">
    <property type="term" value="F:copper ion binding"/>
    <property type="evidence" value="ECO:0007669"/>
    <property type="project" value="InterPro"/>
</dbReference>
<keyword evidence="11" id="KW-1278">Translocase</keyword>
<dbReference type="GO" id="GO:0043682">
    <property type="term" value="F:P-type divalent copper transporter activity"/>
    <property type="evidence" value="ECO:0007669"/>
    <property type="project" value="TreeGrafter"/>
</dbReference>
<evidence type="ECO:0000256" key="6">
    <source>
        <dbReference type="ARBA" id="ARBA00022737"/>
    </source>
</evidence>
<keyword evidence="4 16" id="KW-0812">Transmembrane</keyword>
<evidence type="ECO:0000256" key="13">
    <source>
        <dbReference type="ARBA" id="ARBA00023008"/>
    </source>
</evidence>
<dbReference type="PROSITE" id="PS50846">
    <property type="entry name" value="HMA_2"/>
    <property type="match status" value="2"/>
</dbReference>
<feature type="transmembrane region" description="Helical" evidence="16">
    <location>
        <begin position="694"/>
        <end position="713"/>
    </location>
</feature>
<dbReference type="InterPro" id="IPR008250">
    <property type="entry name" value="ATPase_P-typ_transduc_dom_A_sf"/>
</dbReference>
<reference evidence="18 19" key="1">
    <citation type="submission" date="2020-11" db="EMBL/GenBank/DDBJ databases">
        <title>Treponema Peruensis nv. sp., first commensal Treponema isolated from human feces.</title>
        <authorList>
            <person name="Belkhou C."/>
            <person name="Raes J."/>
        </authorList>
    </citation>
    <scope>NUCLEOTIDE SEQUENCE [LARGE SCALE GENOMIC DNA]</scope>
    <source>
        <strain evidence="18 19">RCC2812</strain>
    </source>
</reference>
<dbReference type="GO" id="GO:0005886">
    <property type="term" value="C:plasma membrane"/>
    <property type="evidence" value="ECO:0007669"/>
    <property type="project" value="UniProtKB-SubCell"/>
</dbReference>
<comment type="similarity">
    <text evidence="2 16">Belongs to the cation transport ATPase (P-type) (TC 3.A.3) family. Type IB subfamily.</text>
</comment>
<dbReference type="PROSITE" id="PS01047">
    <property type="entry name" value="HMA_1"/>
    <property type="match status" value="1"/>
</dbReference>
<dbReference type="SUPFAM" id="SSF55008">
    <property type="entry name" value="HMA, heavy metal-associated domain"/>
    <property type="match status" value="2"/>
</dbReference>
<dbReference type="GO" id="GO:0005524">
    <property type="term" value="F:ATP binding"/>
    <property type="evidence" value="ECO:0007669"/>
    <property type="project" value="UniProtKB-UniRule"/>
</dbReference>
<evidence type="ECO:0000259" key="17">
    <source>
        <dbReference type="PROSITE" id="PS50846"/>
    </source>
</evidence>
<dbReference type="GO" id="GO:0016887">
    <property type="term" value="F:ATP hydrolysis activity"/>
    <property type="evidence" value="ECO:0007669"/>
    <property type="project" value="InterPro"/>
</dbReference>
<dbReference type="InterPro" id="IPR023214">
    <property type="entry name" value="HAD_sf"/>
</dbReference>
<gene>
    <name evidence="18" type="ORF">IWA51_11245</name>
</gene>
<feature type="transmembrane region" description="Helical" evidence="16">
    <location>
        <begin position="387"/>
        <end position="412"/>
    </location>
</feature>
<dbReference type="InterPro" id="IPR059000">
    <property type="entry name" value="ATPase_P-type_domA"/>
</dbReference>
<feature type="transmembrane region" description="Helical" evidence="16">
    <location>
        <begin position="353"/>
        <end position="375"/>
    </location>
</feature>
<dbReference type="Proteomes" id="UP000595224">
    <property type="component" value="Chromosome"/>
</dbReference>
<evidence type="ECO:0000256" key="16">
    <source>
        <dbReference type="RuleBase" id="RU362081"/>
    </source>
</evidence>
<feature type="transmembrane region" description="Helical" evidence="16">
    <location>
        <begin position="163"/>
        <end position="180"/>
    </location>
</feature>
<dbReference type="PANTHER" id="PTHR43520">
    <property type="entry name" value="ATP7, ISOFORM B"/>
    <property type="match status" value="1"/>
</dbReference>
<evidence type="ECO:0000256" key="8">
    <source>
        <dbReference type="ARBA" id="ARBA00022796"/>
    </source>
</evidence>
<dbReference type="InterPro" id="IPR027256">
    <property type="entry name" value="P-typ_ATPase_IB"/>
</dbReference>
<sequence length="826" mass="87730">MRKFNVTGMSCAACSSRIEKAVGNLSGVESCSVSLLTNSMGVEGSASDEQIINAVRKAGYDAWNSDSNTNASEQKNIGSEQKSETSLIAKRLWSSCIFLLLLMYLSMGHMMWNWPLPARLSENHIAMGLLQFILSLIVLVINKKFFSSGFKNLFRFSPNMDSLVALGAGISFFYSTLVLFDMTDAAVFNDNNRIMRDMHNLYFEGAAMIVTLITLGKLLESVSKGRTTSALKSLLKLAPDSAVVIRGGKEISVPVSEVKEGDVFVLRPGDKIPVDGIVIEGESAVNESSLTGESIPVEKKSGDDVQTSTLNISGFLKCRAIRVGKDTTLSKIIALVENAAATKAPVAKIADKVSGVFVPVVIGIATVTALVWMFAGQSVAFALSRGISVLVISCPCALGLATPVAIMVAGGVGAKNGILFKTSASLEEIGKIKTAVLDKTGTVTKGEPVVTDLIPWGGTDPTELVKTAASLEEKSSHPLAKAVVQYASEKEVSLFETREFVSVPGKGVRAEYEDEIIAGGSLSYISSFCSVEDELEKKCAELSADAKTPLVFCKGKNVLGIIAVADALKEDSVASVDRLKKMGIKVVMLTGDNKRVADSVGKAVGADEVIAGVLPGEKEAYVAEFMKTGKTAMVGDGINDAPALVRADVGVAIGAGADVAIDSADIVLVKNSLSDFCSAVLLGRRALRNIHENLFWAFVYNVAGIPLAAGVFYNSFGWSLNPMFCAAAMGLSSFFVVTNALRLNMVRIRNKINVKEEKTMVEKKIKVEGMMCAHCEAHVKEALESVAGIEKAVADHNTGDVLLTMEPSVTDESIVNAVKKAGYSLA</sequence>
<evidence type="ECO:0000256" key="9">
    <source>
        <dbReference type="ARBA" id="ARBA00022840"/>
    </source>
</evidence>
<dbReference type="SUPFAM" id="SSF81665">
    <property type="entry name" value="Calcium ATPase, transmembrane domain M"/>
    <property type="match status" value="1"/>
</dbReference>
<dbReference type="SUPFAM" id="SSF81653">
    <property type="entry name" value="Calcium ATPase, transduction domain A"/>
    <property type="match status" value="1"/>
</dbReference>
<keyword evidence="13" id="KW-0186">Copper</keyword>
<feature type="transmembrane region" description="Helical" evidence="16">
    <location>
        <begin position="200"/>
        <end position="219"/>
    </location>
</feature>
<evidence type="ECO:0000256" key="3">
    <source>
        <dbReference type="ARBA" id="ARBA00022448"/>
    </source>
</evidence>
<dbReference type="NCBIfam" id="TIGR01511">
    <property type="entry name" value="ATPase-IB1_Cu"/>
    <property type="match status" value="1"/>
</dbReference>
<dbReference type="EMBL" id="CP064936">
    <property type="protein sequence ID" value="QQA00817.1"/>
    <property type="molecule type" value="Genomic_DNA"/>
</dbReference>
<evidence type="ECO:0000313" key="19">
    <source>
        <dbReference type="Proteomes" id="UP000595224"/>
    </source>
</evidence>
<name>A0A7T3RCY6_9SPIR</name>
<dbReference type="RefSeq" id="WP_198442492.1">
    <property type="nucleotide sequence ID" value="NZ_CBCSHE010000015.1"/>
</dbReference>
<evidence type="ECO:0000256" key="11">
    <source>
        <dbReference type="ARBA" id="ARBA00022967"/>
    </source>
</evidence>
<dbReference type="KEGG" id="tper:IWA51_11245"/>
<proteinExistence type="inferred from homology"/>
<dbReference type="PRINTS" id="PR00943">
    <property type="entry name" value="CUATPASE"/>
</dbReference>
<keyword evidence="12 16" id="KW-1133">Transmembrane helix</keyword>
<dbReference type="PANTHER" id="PTHR43520:SF8">
    <property type="entry name" value="P-TYPE CU(+) TRANSPORTER"/>
    <property type="match status" value="1"/>
</dbReference>
<dbReference type="PRINTS" id="PR00119">
    <property type="entry name" value="CATATPASE"/>
</dbReference>
<keyword evidence="15 16" id="KW-0472">Membrane</keyword>
<evidence type="ECO:0000313" key="18">
    <source>
        <dbReference type="EMBL" id="QQA00817.1"/>
    </source>
</evidence>
<dbReference type="InterPro" id="IPR017969">
    <property type="entry name" value="Heavy-metal-associated_CS"/>
</dbReference>
<dbReference type="InterPro" id="IPR006122">
    <property type="entry name" value="HMA_Cu_ion-bd"/>
</dbReference>
<keyword evidence="5 16" id="KW-0479">Metal-binding</keyword>
<dbReference type="GO" id="GO:0012505">
    <property type="term" value="C:endomembrane system"/>
    <property type="evidence" value="ECO:0007669"/>
    <property type="project" value="UniProtKB-SubCell"/>
</dbReference>
<dbReference type="InterPro" id="IPR023299">
    <property type="entry name" value="ATPase_P-typ_cyto_dom_N"/>
</dbReference>
<dbReference type="Gene3D" id="3.40.1110.10">
    <property type="entry name" value="Calcium-transporting ATPase, cytoplasmic domain N"/>
    <property type="match status" value="1"/>
</dbReference>
<evidence type="ECO:0000256" key="5">
    <source>
        <dbReference type="ARBA" id="ARBA00022723"/>
    </source>
</evidence>
<keyword evidence="10" id="KW-0460">Magnesium</keyword>
<keyword evidence="19" id="KW-1185">Reference proteome</keyword>
<dbReference type="GO" id="GO:0055070">
    <property type="term" value="P:copper ion homeostasis"/>
    <property type="evidence" value="ECO:0007669"/>
    <property type="project" value="TreeGrafter"/>
</dbReference>
<feature type="transmembrane region" description="Helical" evidence="16">
    <location>
        <begin position="124"/>
        <end position="142"/>
    </location>
</feature>
<evidence type="ECO:0000256" key="12">
    <source>
        <dbReference type="ARBA" id="ARBA00022989"/>
    </source>
</evidence>
<evidence type="ECO:0000256" key="1">
    <source>
        <dbReference type="ARBA" id="ARBA00004127"/>
    </source>
</evidence>
<dbReference type="InterPro" id="IPR001757">
    <property type="entry name" value="P_typ_ATPase"/>
</dbReference>
<dbReference type="Gene3D" id="3.30.70.100">
    <property type="match status" value="2"/>
</dbReference>
<evidence type="ECO:0000256" key="14">
    <source>
        <dbReference type="ARBA" id="ARBA00023065"/>
    </source>
</evidence>
<dbReference type="NCBIfam" id="TIGR00003">
    <property type="entry name" value="copper ion binding protein"/>
    <property type="match status" value="1"/>
</dbReference>
<evidence type="ECO:0000256" key="2">
    <source>
        <dbReference type="ARBA" id="ARBA00006024"/>
    </source>
</evidence>
<feature type="domain" description="HMA" evidence="17">
    <location>
        <begin position="761"/>
        <end position="826"/>
    </location>
</feature>
<keyword evidence="16" id="KW-1003">Cell membrane</keyword>
<protein>
    <submittedName>
        <fullName evidence="18">Heavy metal translocating P-type ATPase</fullName>
    </submittedName>
</protein>
<dbReference type="Pfam" id="PF00122">
    <property type="entry name" value="E1-E2_ATPase"/>
    <property type="match status" value="1"/>
</dbReference>
<keyword evidence="7 16" id="KW-0547">Nucleotide-binding</keyword>
<dbReference type="SFLD" id="SFLDS00003">
    <property type="entry name" value="Haloacid_Dehalogenase"/>
    <property type="match status" value="1"/>
</dbReference>
<dbReference type="InterPro" id="IPR036412">
    <property type="entry name" value="HAD-like_sf"/>
</dbReference>
<organism evidence="18 19">
    <name type="scientific">Treponema peruense</name>
    <dbReference type="NCBI Taxonomy" id="2787628"/>
    <lineage>
        <taxon>Bacteria</taxon>
        <taxon>Pseudomonadati</taxon>
        <taxon>Spirochaetota</taxon>
        <taxon>Spirochaetia</taxon>
        <taxon>Spirochaetales</taxon>
        <taxon>Treponemataceae</taxon>
        <taxon>Treponema</taxon>
    </lineage>
</organism>
<dbReference type="CDD" id="cd02094">
    <property type="entry name" value="P-type_ATPase_Cu-like"/>
    <property type="match status" value="1"/>
</dbReference>
<keyword evidence="3" id="KW-0813">Transport</keyword>
<dbReference type="Pfam" id="PF00403">
    <property type="entry name" value="HMA"/>
    <property type="match status" value="2"/>
</dbReference>
<dbReference type="SFLD" id="SFLDG00002">
    <property type="entry name" value="C1.7:_P-type_atpase_like"/>
    <property type="match status" value="1"/>
</dbReference>
<dbReference type="CDD" id="cd00371">
    <property type="entry name" value="HMA"/>
    <property type="match status" value="2"/>
</dbReference>
<accession>A0A7T3RCY6</accession>
<dbReference type="FunFam" id="2.70.150.10:FF:000002">
    <property type="entry name" value="Copper-transporting ATPase 1, putative"/>
    <property type="match status" value="1"/>
</dbReference>
<comment type="subcellular location">
    <subcellularLocation>
        <location evidence="16">Cell membrane</location>
    </subcellularLocation>
    <subcellularLocation>
        <location evidence="1">Endomembrane system</location>
        <topology evidence="1">Multi-pass membrane protein</topology>
    </subcellularLocation>
</comment>
<feature type="domain" description="HMA" evidence="17">
    <location>
        <begin position="1"/>
        <end position="63"/>
    </location>
</feature>
<dbReference type="Gene3D" id="3.40.50.1000">
    <property type="entry name" value="HAD superfamily/HAD-like"/>
    <property type="match status" value="1"/>
</dbReference>
<evidence type="ECO:0000256" key="4">
    <source>
        <dbReference type="ARBA" id="ARBA00022692"/>
    </source>
</evidence>
<dbReference type="PROSITE" id="PS00154">
    <property type="entry name" value="ATPASE_E1_E2"/>
    <property type="match status" value="1"/>
</dbReference>
<dbReference type="NCBIfam" id="TIGR01525">
    <property type="entry name" value="ATPase-IB_hvy"/>
    <property type="match status" value="1"/>
</dbReference>
<keyword evidence="8" id="KW-0187">Copper transport</keyword>
<dbReference type="Pfam" id="PF00702">
    <property type="entry name" value="Hydrolase"/>
    <property type="match status" value="1"/>
</dbReference>
<evidence type="ECO:0000256" key="10">
    <source>
        <dbReference type="ARBA" id="ARBA00022842"/>
    </source>
</evidence>
<dbReference type="InterPro" id="IPR036163">
    <property type="entry name" value="HMA_dom_sf"/>
</dbReference>